<organism evidence="1 2">
    <name type="scientific">Rhododendron molle</name>
    <name type="common">Chinese azalea</name>
    <name type="synonym">Azalea mollis</name>
    <dbReference type="NCBI Taxonomy" id="49168"/>
    <lineage>
        <taxon>Eukaryota</taxon>
        <taxon>Viridiplantae</taxon>
        <taxon>Streptophyta</taxon>
        <taxon>Embryophyta</taxon>
        <taxon>Tracheophyta</taxon>
        <taxon>Spermatophyta</taxon>
        <taxon>Magnoliopsida</taxon>
        <taxon>eudicotyledons</taxon>
        <taxon>Gunneridae</taxon>
        <taxon>Pentapetalae</taxon>
        <taxon>asterids</taxon>
        <taxon>Ericales</taxon>
        <taxon>Ericaceae</taxon>
        <taxon>Ericoideae</taxon>
        <taxon>Rhodoreae</taxon>
        <taxon>Rhododendron</taxon>
    </lineage>
</organism>
<dbReference type="Proteomes" id="UP001062846">
    <property type="component" value="Chromosome 5"/>
</dbReference>
<name>A0ACC0NNE5_RHOML</name>
<accession>A0ACC0NNE5</accession>
<gene>
    <name evidence="1" type="ORF">RHMOL_Rhmol05G0103700</name>
</gene>
<keyword evidence="2" id="KW-1185">Reference proteome</keyword>
<sequence>MKFLVRTLVRNLWIGAMMRTVLPALAQAVVMNASLHERTVENLKEQLQDLLVPCLLEKGIAFSSVMLRMVPGIPIKPMLANIANFVPKTESFCHDPFRTRLVKWPLLDALVVAVDRKNGCKILSFQELSSRERVSKDSLITVDSIKVDICVLVFDIMFANGEQ</sequence>
<protein>
    <submittedName>
        <fullName evidence="1">Uncharacterized protein</fullName>
    </submittedName>
</protein>
<proteinExistence type="predicted"/>
<evidence type="ECO:0000313" key="1">
    <source>
        <dbReference type="EMBL" id="KAI8554491.1"/>
    </source>
</evidence>
<comment type="caution">
    <text evidence="1">The sequence shown here is derived from an EMBL/GenBank/DDBJ whole genome shotgun (WGS) entry which is preliminary data.</text>
</comment>
<reference evidence="1" key="1">
    <citation type="submission" date="2022-02" db="EMBL/GenBank/DDBJ databases">
        <title>Plant Genome Project.</title>
        <authorList>
            <person name="Zhang R.-G."/>
        </authorList>
    </citation>
    <scope>NUCLEOTIDE SEQUENCE</scope>
    <source>
        <strain evidence="1">AT1</strain>
    </source>
</reference>
<evidence type="ECO:0000313" key="2">
    <source>
        <dbReference type="Proteomes" id="UP001062846"/>
    </source>
</evidence>
<dbReference type="EMBL" id="CM046392">
    <property type="protein sequence ID" value="KAI8554491.1"/>
    <property type="molecule type" value="Genomic_DNA"/>
</dbReference>